<keyword evidence="2" id="KW-1185">Reference proteome</keyword>
<reference evidence="2" key="1">
    <citation type="journal article" date="2013" name="Genetics">
        <title>The draft genome and transcriptome of Panagrellus redivivus are shaped by the harsh demands of a free-living lifestyle.</title>
        <authorList>
            <person name="Srinivasan J."/>
            <person name="Dillman A.R."/>
            <person name="Macchietto M.G."/>
            <person name="Heikkinen L."/>
            <person name="Lakso M."/>
            <person name="Fracchia K.M."/>
            <person name="Antoshechkin I."/>
            <person name="Mortazavi A."/>
            <person name="Wong G."/>
            <person name="Sternberg P.W."/>
        </authorList>
    </citation>
    <scope>NUCLEOTIDE SEQUENCE [LARGE SCALE GENOMIC DNA]</scope>
    <source>
        <strain evidence="2">MT8872</strain>
    </source>
</reference>
<evidence type="ECO:0000313" key="2">
    <source>
        <dbReference type="Proteomes" id="UP000492821"/>
    </source>
</evidence>
<sequence length="114" mass="13060">MILNVISEKRYFFEKQKLSWQFKTDIKAHLERSPGINRLTVDRVHHPAAMKFFTVFAIFCLVAVVSVSAYGWDDEEPTLVLISTEGLEAYANAHSRVPVASSVADWIRDNSFRK</sequence>
<evidence type="ECO:0000313" key="3">
    <source>
        <dbReference type="WBParaSite" id="Pan_g4418.t1"/>
    </source>
</evidence>
<keyword evidence="1" id="KW-1133">Transmembrane helix</keyword>
<organism evidence="2 3">
    <name type="scientific">Panagrellus redivivus</name>
    <name type="common">Microworm</name>
    <dbReference type="NCBI Taxonomy" id="6233"/>
    <lineage>
        <taxon>Eukaryota</taxon>
        <taxon>Metazoa</taxon>
        <taxon>Ecdysozoa</taxon>
        <taxon>Nematoda</taxon>
        <taxon>Chromadorea</taxon>
        <taxon>Rhabditida</taxon>
        <taxon>Tylenchina</taxon>
        <taxon>Panagrolaimomorpha</taxon>
        <taxon>Panagrolaimoidea</taxon>
        <taxon>Panagrolaimidae</taxon>
        <taxon>Panagrellus</taxon>
    </lineage>
</organism>
<dbReference type="WBParaSite" id="Pan_g4418.t1">
    <property type="protein sequence ID" value="Pan_g4418.t1"/>
    <property type="gene ID" value="Pan_g4418"/>
</dbReference>
<accession>A0A7E4VXQ8</accession>
<protein>
    <submittedName>
        <fullName evidence="3">Anti-sigma factor</fullName>
    </submittedName>
</protein>
<name>A0A7E4VXQ8_PANRE</name>
<evidence type="ECO:0000256" key="1">
    <source>
        <dbReference type="SAM" id="Phobius"/>
    </source>
</evidence>
<proteinExistence type="predicted"/>
<dbReference type="Proteomes" id="UP000492821">
    <property type="component" value="Unassembled WGS sequence"/>
</dbReference>
<keyword evidence="1" id="KW-0472">Membrane</keyword>
<reference evidence="3" key="2">
    <citation type="submission" date="2020-10" db="UniProtKB">
        <authorList>
            <consortium name="WormBaseParasite"/>
        </authorList>
    </citation>
    <scope>IDENTIFICATION</scope>
</reference>
<dbReference type="AlphaFoldDB" id="A0A7E4VXQ8"/>
<keyword evidence="1" id="KW-0812">Transmembrane</keyword>
<feature type="transmembrane region" description="Helical" evidence="1">
    <location>
        <begin position="52"/>
        <end position="72"/>
    </location>
</feature>